<dbReference type="Proteomes" id="UP000242287">
    <property type="component" value="Unassembled WGS sequence"/>
</dbReference>
<reference evidence="2 3" key="1">
    <citation type="submission" date="2014-02" db="EMBL/GenBank/DDBJ databases">
        <title>Transposable element dynamics among asymbiotic and ectomycorrhizal Amanita fungi.</title>
        <authorList>
            <consortium name="DOE Joint Genome Institute"/>
            <person name="Hess J."/>
            <person name="Skrede I."/>
            <person name="Wolfe B."/>
            <person name="LaButti K."/>
            <person name="Ohm R.A."/>
            <person name="Grigoriev I.V."/>
            <person name="Pringle A."/>
        </authorList>
    </citation>
    <scope>NUCLEOTIDE SEQUENCE [LARGE SCALE GENOMIC DNA]</scope>
    <source>
        <strain evidence="2 3">SKay4041</strain>
    </source>
</reference>
<feature type="compositionally biased region" description="Low complexity" evidence="1">
    <location>
        <begin position="146"/>
        <end position="159"/>
    </location>
</feature>
<feature type="region of interest" description="Disordered" evidence="1">
    <location>
        <begin position="141"/>
        <end position="161"/>
    </location>
</feature>
<gene>
    <name evidence="2" type="ORF">AMATHDRAFT_8950</name>
</gene>
<protein>
    <submittedName>
        <fullName evidence="2">Uncharacterized protein</fullName>
    </submittedName>
</protein>
<evidence type="ECO:0000313" key="2">
    <source>
        <dbReference type="EMBL" id="PFH45598.1"/>
    </source>
</evidence>
<name>A0A2A9N7R0_9AGAR</name>
<evidence type="ECO:0000313" key="3">
    <source>
        <dbReference type="Proteomes" id="UP000242287"/>
    </source>
</evidence>
<evidence type="ECO:0000256" key="1">
    <source>
        <dbReference type="SAM" id="MobiDB-lite"/>
    </source>
</evidence>
<dbReference type="AlphaFoldDB" id="A0A2A9N7R0"/>
<accession>A0A2A9N7R0</accession>
<proteinExistence type="predicted"/>
<keyword evidence="3" id="KW-1185">Reference proteome</keyword>
<sequence length="228" mass="25250">MANGEIAIAVDKFISALADRYGTPMDVDRPEELSHINVPVTDTVYNNGYGYLNTVFCQSSPAPCDFTNSGIDIPDMAMEWEPSELINKVDDFFFNTNKALDNESWLNECNASQWNLDDSGFFLGDVSYLATAYPGQQAQQGTLGWESSVETSSQGSSSTGNGGAVVFQNECVQSVSDDLISYEEFVEEVERYASRQAQEVRQESHGELFAELFGDEDEEEDEVEFILG</sequence>
<organism evidence="2 3">
    <name type="scientific">Amanita thiersii Skay4041</name>
    <dbReference type="NCBI Taxonomy" id="703135"/>
    <lineage>
        <taxon>Eukaryota</taxon>
        <taxon>Fungi</taxon>
        <taxon>Dikarya</taxon>
        <taxon>Basidiomycota</taxon>
        <taxon>Agaricomycotina</taxon>
        <taxon>Agaricomycetes</taxon>
        <taxon>Agaricomycetidae</taxon>
        <taxon>Agaricales</taxon>
        <taxon>Pluteineae</taxon>
        <taxon>Amanitaceae</taxon>
        <taxon>Amanita</taxon>
    </lineage>
</organism>
<dbReference type="EMBL" id="KZ302332">
    <property type="protein sequence ID" value="PFH45598.1"/>
    <property type="molecule type" value="Genomic_DNA"/>
</dbReference>